<evidence type="ECO:0000259" key="11">
    <source>
        <dbReference type="PROSITE" id="PS50850"/>
    </source>
</evidence>
<feature type="transmembrane region" description="Helical" evidence="10">
    <location>
        <begin position="224"/>
        <end position="243"/>
    </location>
</feature>
<dbReference type="InterPro" id="IPR003663">
    <property type="entry name" value="Sugar/inositol_transpt"/>
</dbReference>
<sequence length="536" mass="59137">MADKRSGSHSPIEKEQVSEHAEIPRQQDPHRAALERHTALKAALEIDPGVTRFSPRAIQMYLITLIVSCCSGDSGFDATVMGGINGMAQYHNYFGTSSVGSGVSLIFGIFTVGAVCGSIPAAYLPDKFGRRFSMFLGNTILIAGALLTANAKTMNMFLGGRFLTGLGSFFANTAARGYLAEMSPPHMRGAYMGFLNSFYYVGQMAATGMMVSTGTFQSELSWRLPLYIQIVPAAVNVLFIFFCPESPRWLYSIGKTEQARKILANLHSCNGDYNSPLVKLEMEEITEKIEVDGADKRWWDFRPLFATRADRYRAYMVILIGTFGQLSGNGLVTYFLPVLLKNAGILEQKKVLTLNFINSVTSYVGALTGSAIVDSYGRRKNLLTATSMLVVILSIIAGLLSSTGNPARTNAGIGFIFLVMVAFSFGWTPMQALYPAEVLSYEVRAKGLSFLGIVSQIASLINTFGLPVALQKLGWKVYLIFVFWDFFEIIIIYFFVVETKGLTLEEMNEVFEAENPRAYADEIQKERKNRVVETIA</sequence>
<keyword evidence="5 10" id="KW-1133">Transmembrane helix</keyword>
<dbReference type="Proteomes" id="UP000807353">
    <property type="component" value="Unassembled WGS sequence"/>
</dbReference>
<accession>A0A9P5YG71</accession>
<evidence type="ECO:0000256" key="2">
    <source>
        <dbReference type="ARBA" id="ARBA00010992"/>
    </source>
</evidence>
<keyword evidence="3 8" id="KW-0813">Transport</keyword>
<evidence type="ECO:0000256" key="3">
    <source>
        <dbReference type="ARBA" id="ARBA00022448"/>
    </source>
</evidence>
<dbReference type="PANTHER" id="PTHR48022">
    <property type="entry name" value="PLASTIDIC GLUCOSE TRANSPORTER 4"/>
    <property type="match status" value="1"/>
</dbReference>
<dbReference type="Gene3D" id="1.20.1250.20">
    <property type="entry name" value="MFS general substrate transporter like domains"/>
    <property type="match status" value="1"/>
</dbReference>
<feature type="transmembrane region" description="Helical" evidence="10">
    <location>
        <begin position="104"/>
        <end position="125"/>
    </location>
</feature>
<evidence type="ECO:0000256" key="5">
    <source>
        <dbReference type="ARBA" id="ARBA00022989"/>
    </source>
</evidence>
<protein>
    <submittedName>
        <fullName evidence="12">General substrate transporter</fullName>
    </submittedName>
</protein>
<feature type="transmembrane region" description="Helical" evidence="10">
    <location>
        <begin position="382"/>
        <end position="401"/>
    </location>
</feature>
<evidence type="ECO:0000313" key="12">
    <source>
        <dbReference type="EMBL" id="KAF9468298.1"/>
    </source>
</evidence>
<feature type="transmembrane region" description="Helical" evidence="10">
    <location>
        <begin position="475"/>
        <end position="497"/>
    </location>
</feature>
<evidence type="ECO:0000256" key="6">
    <source>
        <dbReference type="ARBA" id="ARBA00023136"/>
    </source>
</evidence>
<feature type="transmembrane region" description="Helical" evidence="10">
    <location>
        <begin position="191"/>
        <end position="212"/>
    </location>
</feature>
<feature type="region of interest" description="Disordered" evidence="9">
    <location>
        <begin position="1"/>
        <end position="30"/>
    </location>
</feature>
<feature type="transmembrane region" description="Helical" evidence="10">
    <location>
        <begin position="61"/>
        <end position="84"/>
    </location>
</feature>
<comment type="catalytic activity">
    <reaction evidence="7">
        <text>myo-inositol(out) + H(+)(out) = myo-inositol(in) + H(+)(in)</text>
        <dbReference type="Rhea" id="RHEA:60364"/>
        <dbReference type="ChEBI" id="CHEBI:15378"/>
        <dbReference type="ChEBI" id="CHEBI:17268"/>
    </reaction>
</comment>
<proteinExistence type="inferred from homology"/>
<evidence type="ECO:0000313" key="13">
    <source>
        <dbReference type="Proteomes" id="UP000807353"/>
    </source>
</evidence>
<dbReference type="EMBL" id="MU150233">
    <property type="protein sequence ID" value="KAF9468298.1"/>
    <property type="molecule type" value="Genomic_DNA"/>
</dbReference>
<dbReference type="PROSITE" id="PS50850">
    <property type="entry name" value="MFS"/>
    <property type="match status" value="1"/>
</dbReference>
<dbReference type="NCBIfam" id="TIGR00879">
    <property type="entry name" value="SP"/>
    <property type="match status" value="1"/>
</dbReference>
<dbReference type="InterPro" id="IPR050360">
    <property type="entry name" value="MFS_Sugar_Transporters"/>
</dbReference>
<keyword evidence="4 10" id="KW-0812">Transmembrane</keyword>
<dbReference type="OrthoDB" id="6133115at2759"/>
<evidence type="ECO:0000256" key="8">
    <source>
        <dbReference type="RuleBase" id="RU003346"/>
    </source>
</evidence>
<organism evidence="12 13">
    <name type="scientific">Collybia nuda</name>
    <dbReference type="NCBI Taxonomy" id="64659"/>
    <lineage>
        <taxon>Eukaryota</taxon>
        <taxon>Fungi</taxon>
        <taxon>Dikarya</taxon>
        <taxon>Basidiomycota</taxon>
        <taxon>Agaricomycotina</taxon>
        <taxon>Agaricomycetes</taxon>
        <taxon>Agaricomycetidae</taxon>
        <taxon>Agaricales</taxon>
        <taxon>Tricholomatineae</taxon>
        <taxon>Clitocybaceae</taxon>
        <taxon>Collybia</taxon>
    </lineage>
</organism>
<dbReference type="SUPFAM" id="SSF103473">
    <property type="entry name" value="MFS general substrate transporter"/>
    <property type="match status" value="1"/>
</dbReference>
<evidence type="ECO:0000256" key="10">
    <source>
        <dbReference type="SAM" id="Phobius"/>
    </source>
</evidence>
<dbReference type="PANTHER" id="PTHR48022:SF79">
    <property type="entry name" value="LACTOSE PERMEASE, PUTATIVE (AFU_ORTHOLOGUE AFUA_6G01860)-RELATED"/>
    <property type="match status" value="1"/>
</dbReference>
<evidence type="ECO:0000256" key="1">
    <source>
        <dbReference type="ARBA" id="ARBA00004141"/>
    </source>
</evidence>
<dbReference type="InterPro" id="IPR005829">
    <property type="entry name" value="Sugar_transporter_CS"/>
</dbReference>
<feature type="transmembrane region" description="Helical" evidence="10">
    <location>
        <begin position="314"/>
        <end position="336"/>
    </location>
</feature>
<feature type="domain" description="Major facilitator superfamily (MFS) profile" evidence="11">
    <location>
        <begin position="63"/>
        <end position="500"/>
    </location>
</feature>
<dbReference type="GO" id="GO:0016020">
    <property type="term" value="C:membrane"/>
    <property type="evidence" value="ECO:0007669"/>
    <property type="project" value="UniProtKB-SubCell"/>
</dbReference>
<gene>
    <name evidence="12" type="ORF">BDZ94DRAFT_778165</name>
</gene>
<dbReference type="PROSITE" id="PS00216">
    <property type="entry name" value="SUGAR_TRANSPORT_1"/>
    <property type="match status" value="1"/>
</dbReference>
<feature type="transmembrane region" description="Helical" evidence="10">
    <location>
        <begin position="448"/>
        <end position="469"/>
    </location>
</feature>
<dbReference type="InterPro" id="IPR005828">
    <property type="entry name" value="MFS_sugar_transport-like"/>
</dbReference>
<feature type="transmembrane region" description="Helical" evidence="10">
    <location>
        <begin position="132"/>
        <end position="151"/>
    </location>
</feature>
<evidence type="ECO:0000256" key="7">
    <source>
        <dbReference type="ARBA" id="ARBA00049119"/>
    </source>
</evidence>
<dbReference type="AlphaFoldDB" id="A0A9P5YG71"/>
<dbReference type="Pfam" id="PF00083">
    <property type="entry name" value="Sugar_tr"/>
    <property type="match status" value="1"/>
</dbReference>
<comment type="similarity">
    <text evidence="2 8">Belongs to the major facilitator superfamily. Sugar transporter (TC 2.A.1.1) family.</text>
</comment>
<name>A0A9P5YG71_9AGAR</name>
<dbReference type="GO" id="GO:0005351">
    <property type="term" value="F:carbohydrate:proton symporter activity"/>
    <property type="evidence" value="ECO:0007669"/>
    <property type="project" value="TreeGrafter"/>
</dbReference>
<comment type="subcellular location">
    <subcellularLocation>
        <location evidence="1">Membrane</location>
        <topology evidence="1">Multi-pass membrane protein</topology>
    </subcellularLocation>
</comment>
<comment type="caution">
    <text evidence="12">The sequence shown here is derived from an EMBL/GenBank/DDBJ whole genome shotgun (WGS) entry which is preliminary data.</text>
</comment>
<feature type="transmembrane region" description="Helical" evidence="10">
    <location>
        <begin position="157"/>
        <end position="179"/>
    </location>
</feature>
<dbReference type="InterPro" id="IPR036259">
    <property type="entry name" value="MFS_trans_sf"/>
</dbReference>
<keyword evidence="13" id="KW-1185">Reference proteome</keyword>
<evidence type="ECO:0000256" key="4">
    <source>
        <dbReference type="ARBA" id="ARBA00022692"/>
    </source>
</evidence>
<dbReference type="FunFam" id="1.20.1250.20:FF:000134">
    <property type="entry name" value="MFS sugar transporter protein"/>
    <property type="match status" value="1"/>
</dbReference>
<feature type="transmembrane region" description="Helical" evidence="10">
    <location>
        <begin position="413"/>
        <end position="436"/>
    </location>
</feature>
<reference evidence="12" key="1">
    <citation type="submission" date="2020-11" db="EMBL/GenBank/DDBJ databases">
        <authorList>
            <consortium name="DOE Joint Genome Institute"/>
            <person name="Ahrendt S."/>
            <person name="Riley R."/>
            <person name="Andreopoulos W."/>
            <person name="Labutti K."/>
            <person name="Pangilinan J."/>
            <person name="Ruiz-Duenas F.J."/>
            <person name="Barrasa J.M."/>
            <person name="Sanchez-Garcia M."/>
            <person name="Camarero S."/>
            <person name="Miyauchi S."/>
            <person name="Serrano A."/>
            <person name="Linde D."/>
            <person name="Babiker R."/>
            <person name="Drula E."/>
            <person name="Ayuso-Fernandez I."/>
            <person name="Pacheco R."/>
            <person name="Padilla G."/>
            <person name="Ferreira P."/>
            <person name="Barriuso J."/>
            <person name="Kellner H."/>
            <person name="Castanera R."/>
            <person name="Alfaro M."/>
            <person name="Ramirez L."/>
            <person name="Pisabarro A.G."/>
            <person name="Kuo A."/>
            <person name="Tritt A."/>
            <person name="Lipzen A."/>
            <person name="He G."/>
            <person name="Yan M."/>
            <person name="Ng V."/>
            <person name="Cullen D."/>
            <person name="Martin F."/>
            <person name="Rosso M.-N."/>
            <person name="Henrissat B."/>
            <person name="Hibbett D."/>
            <person name="Martinez A.T."/>
            <person name="Grigoriev I.V."/>
        </authorList>
    </citation>
    <scope>NUCLEOTIDE SEQUENCE</scope>
    <source>
        <strain evidence="12">CBS 247.69</strain>
    </source>
</reference>
<feature type="transmembrane region" description="Helical" evidence="10">
    <location>
        <begin position="356"/>
        <end position="373"/>
    </location>
</feature>
<keyword evidence="6 10" id="KW-0472">Membrane</keyword>
<evidence type="ECO:0000256" key="9">
    <source>
        <dbReference type="SAM" id="MobiDB-lite"/>
    </source>
</evidence>
<dbReference type="InterPro" id="IPR020846">
    <property type="entry name" value="MFS_dom"/>
</dbReference>